<keyword evidence="2" id="KW-1185">Reference proteome</keyword>
<accession>A0ABS4WUK8</accession>
<sequence>MKIVSYAGQQLVTTDDVADSLVRLAAAIAAEGESDAVEIPIILKGREDCAELVVGVGNDLLVGPHDDFEGAEPDFSEHSARLQAHRLYPENDADSSDAHVGDAGEWRLDLDLDLDGSGAGRV</sequence>
<dbReference type="RefSeq" id="WP_210098893.1">
    <property type="nucleotide sequence ID" value="NZ_BAAAIO010000002.1"/>
</dbReference>
<dbReference type="EMBL" id="JAGIOA010000001">
    <property type="protein sequence ID" value="MBP2379897.1"/>
    <property type="molecule type" value="Genomic_DNA"/>
</dbReference>
<comment type="caution">
    <text evidence="1">The sequence shown here is derived from an EMBL/GenBank/DDBJ whole genome shotgun (WGS) entry which is preliminary data.</text>
</comment>
<dbReference type="Proteomes" id="UP000703720">
    <property type="component" value="Unassembled WGS sequence"/>
</dbReference>
<evidence type="ECO:0000313" key="1">
    <source>
        <dbReference type="EMBL" id="MBP2379897.1"/>
    </source>
</evidence>
<evidence type="ECO:0000313" key="2">
    <source>
        <dbReference type="Proteomes" id="UP000703720"/>
    </source>
</evidence>
<gene>
    <name evidence="1" type="ORF">JOF42_003392</name>
</gene>
<proteinExistence type="predicted"/>
<organism evidence="1 2">
    <name type="scientific">Microbacterium phyllosphaerae</name>
    <dbReference type="NCBI Taxonomy" id="124798"/>
    <lineage>
        <taxon>Bacteria</taxon>
        <taxon>Bacillati</taxon>
        <taxon>Actinomycetota</taxon>
        <taxon>Actinomycetes</taxon>
        <taxon>Micrococcales</taxon>
        <taxon>Microbacteriaceae</taxon>
        <taxon>Microbacterium</taxon>
    </lineage>
</organism>
<protein>
    <submittedName>
        <fullName evidence="1">Uncharacterized protein</fullName>
    </submittedName>
</protein>
<name>A0ABS4WUK8_9MICO</name>
<reference evidence="1 2" key="1">
    <citation type="submission" date="2021-03" db="EMBL/GenBank/DDBJ databases">
        <title>Sequencing the genomes of 1000 actinobacteria strains.</title>
        <authorList>
            <person name="Klenk H.-P."/>
        </authorList>
    </citation>
    <scope>NUCLEOTIDE SEQUENCE [LARGE SCALE GENOMIC DNA]</scope>
    <source>
        <strain evidence="1 2">DSM 13468</strain>
    </source>
</reference>